<evidence type="ECO:0000256" key="1">
    <source>
        <dbReference type="ARBA" id="ARBA00005947"/>
    </source>
</evidence>
<gene>
    <name evidence="3" type="ORF">METHB2_50107</name>
</gene>
<dbReference type="InterPro" id="IPR023801">
    <property type="entry name" value="His_deacetylse_dom"/>
</dbReference>
<dbReference type="InterPro" id="IPR000286">
    <property type="entry name" value="HDACs"/>
</dbReference>
<dbReference type="PRINTS" id="PR01270">
    <property type="entry name" value="HDASUPER"/>
</dbReference>
<dbReference type="Proteomes" id="UP000494216">
    <property type="component" value="Unassembled WGS sequence"/>
</dbReference>
<evidence type="ECO:0000313" key="4">
    <source>
        <dbReference type="Proteomes" id="UP000494216"/>
    </source>
</evidence>
<dbReference type="Pfam" id="PF00850">
    <property type="entry name" value="Hist_deacetyl"/>
    <property type="match status" value="2"/>
</dbReference>
<comment type="caution">
    <text evidence="3">The sequence shown here is derived from an EMBL/GenBank/DDBJ whole genome shotgun (WGS) entry which is preliminary data.</text>
</comment>
<dbReference type="InterPro" id="IPR037138">
    <property type="entry name" value="His_deacetylse_dom_sf"/>
</dbReference>
<dbReference type="SUPFAM" id="SSF52768">
    <property type="entry name" value="Arginase/deacetylase"/>
    <property type="match status" value="1"/>
</dbReference>
<dbReference type="RefSeq" id="WP_174626655.1">
    <property type="nucleotide sequence ID" value="NZ_CADCXN010000080.1"/>
</dbReference>
<dbReference type="Gene3D" id="3.40.800.20">
    <property type="entry name" value="Histone deacetylase domain"/>
    <property type="match status" value="2"/>
</dbReference>
<feature type="domain" description="Histone deacetylase" evidence="2">
    <location>
        <begin position="180"/>
        <end position="255"/>
    </location>
</feature>
<comment type="similarity">
    <text evidence="1">Belongs to the histone deacetylase family.</text>
</comment>
<feature type="domain" description="Histone deacetylase" evidence="2">
    <location>
        <begin position="33"/>
        <end position="162"/>
    </location>
</feature>
<reference evidence="3 4" key="1">
    <citation type="submission" date="2020-02" db="EMBL/GenBank/DDBJ databases">
        <authorList>
            <person name="Hogendoorn C."/>
        </authorList>
    </citation>
    <scope>NUCLEOTIDE SEQUENCE [LARGE SCALE GENOMIC DNA]</scope>
    <source>
        <strain evidence="3">METHB21</strain>
    </source>
</reference>
<evidence type="ECO:0000313" key="3">
    <source>
        <dbReference type="EMBL" id="CAA9891836.1"/>
    </source>
</evidence>
<name>A0A8S0XTP9_9GAMM</name>
<organism evidence="3 4">
    <name type="scientific">Candidatus Methylobacter favarea</name>
    <dbReference type="NCBI Taxonomy" id="2707345"/>
    <lineage>
        <taxon>Bacteria</taxon>
        <taxon>Pseudomonadati</taxon>
        <taxon>Pseudomonadota</taxon>
        <taxon>Gammaproteobacteria</taxon>
        <taxon>Methylococcales</taxon>
        <taxon>Methylococcaceae</taxon>
        <taxon>Methylobacter</taxon>
    </lineage>
</organism>
<dbReference type="PANTHER" id="PTHR10625:SF19">
    <property type="entry name" value="HISTONE DEACETYLASE 12"/>
    <property type="match status" value="1"/>
</dbReference>
<accession>A0A8S0XTP9</accession>
<dbReference type="InterPro" id="IPR023696">
    <property type="entry name" value="Ureohydrolase_dom_sf"/>
</dbReference>
<dbReference type="GO" id="GO:0004407">
    <property type="term" value="F:histone deacetylase activity"/>
    <property type="evidence" value="ECO:0007669"/>
    <property type="project" value="TreeGrafter"/>
</dbReference>
<protein>
    <recommendedName>
        <fullName evidence="2">Histone deacetylase domain-containing protein</fullName>
    </recommendedName>
</protein>
<dbReference type="EMBL" id="CADCXN010000080">
    <property type="protein sequence ID" value="CAA9891836.1"/>
    <property type="molecule type" value="Genomic_DNA"/>
</dbReference>
<evidence type="ECO:0000259" key="2">
    <source>
        <dbReference type="Pfam" id="PF00850"/>
    </source>
</evidence>
<proteinExistence type="inferred from homology"/>
<dbReference type="GO" id="GO:0040029">
    <property type="term" value="P:epigenetic regulation of gene expression"/>
    <property type="evidence" value="ECO:0007669"/>
    <property type="project" value="TreeGrafter"/>
</dbReference>
<dbReference type="AlphaFoldDB" id="A0A8S0XTP9"/>
<keyword evidence="4" id="KW-1185">Reference proteome</keyword>
<sequence length="288" mass="31232">MKVFYTPKMVADSASFSPSAAKPKLVVESWLSHGFAIDVIEPRPVTPEQLYRAHNGNYVDGVLSCRLANGFGNRSQAVADSLIYTSGAMLEAAKAAMLTGGLACAPVSGFHHACWSKGGGFCTFNGLMVTALDLLESGAAKTIGILDCDQHYGNGTDDIINHLGEESRIVHFTTGKSHFEPVAFLKTFAERFRNLYAACDVLLYQAGADPHINDPLGGWMTTAQLHERDRIVFETARAMKLPMAWNLAGGYQRDANGHIGAVLEIHDNTMRAGLQQTNRTIAAIEQPY</sequence>
<dbReference type="PANTHER" id="PTHR10625">
    <property type="entry name" value="HISTONE DEACETYLASE HDAC1-RELATED"/>
    <property type="match status" value="1"/>
</dbReference>